<reference evidence="3" key="1">
    <citation type="submission" date="2006-02" db="EMBL/GenBank/DDBJ databases">
        <title>Complete sequence of chromosome of Rhodoferax ferrireducens DSM 15236.</title>
        <authorList>
            <person name="Copeland A."/>
            <person name="Lucas S."/>
            <person name="Lapidus A."/>
            <person name="Barry K."/>
            <person name="Detter J.C."/>
            <person name="Glavina del Rio T."/>
            <person name="Hammon N."/>
            <person name="Israni S."/>
            <person name="Pitluck S."/>
            <person name="Brettin T."/>
            <person name="Bruce D."/>
            <person name="Han C."/>
            <person name="Tapia R."/>
            <person name="Gilna P."/>
            <person name="Kiss H."/>
            <person name="Schmutz J."/>
            <person name="Larimer F."/>
            <person name="Land M."/>
            <person name="Kyrpides N."/>
            <person name="Ivanova N."/>
            <person name="Richardson P."/>
        </authorList>
    </citation>
    <scope>NUCLEOTIDE SEQUENCE [LARGE SCALE GENOMIC DNA]</scope>
    <source>
        <strain evidence="3">ATCC BAA-621 / DSM 15236 / T118</strain>
    </source>
</reference>
<sequence>MSAFPEPFSFVTLDACHQQMQMHLAELAALVRQMETSGVDAKAQHQAGAIEAFFSSTARQHHAEEEKNVFPPLLLSGNADLVAAVHALHQDHGWIEENWIELGPQLRAIALGNNWFDADEFKHGAEVFVALCQEHIALEEALVYPEAKARLAQAMASRSKRAP</sequence>
<dbReference type="AlphaFoldDB" id="Q222D6"/>
<dbReference type="eggNOG" id="COG3945">
    <property type="taxonomic scope" value="Bacteria"/>
</dbReference>
<name>Q222D6_ALBFT</name>
<dbReference type="Pfam" id="PF01814">
    <property type="entry name" value="Hemerythrin"/>
    <property type="match status" value="1"/>
</dbReference>
<dbReference type="Gene3D" id="1.20.120.520">
    <property type="entry name" value="nmb1532 protein domain like"/>
    <property type="match status" value="1"/>
</dbReference>
<organism evidence="2 3">
    <name type="scientific">Albidiferax ferrireducens (strain ATCC BAA-621 / DSM 15236 / T118)</name>
    <name type="common">Rhodoferax ferrireducens</name>
    <dbReference type="NCBI Taxonomy" id="338969"/>
    <lineage>
        <taxon>Bacteria</taxon>
        <taxon>Pseudomonadati</taxon>
        <taxon>Pseudomonadota</taxon>
        <taxon>Betaproteobacteria</taxon>
        <taxon>Burkholderiales</taxon>
        <taxon>Comamonadaceae</taxon>
        <taxon>Rhodoferax</taxon>
    </lineage>
</organism>
<dbReference type="HOGENOM" id="CLU_113668_0_0_4"/>
<dbReference type="InterPro" id="IPR012312">
    <property type="entry name" value="Hemerythrin-like"/>
</dbReference>
<gene>
    <name evidence="2" type="ordered locus">Rfer_0363</name>
</gene>
<dbReference type="RefSeq" id="WP_011462690.1">
    <property type="nucleotide sequence ID" value="NC_007908.1"/>
</dbReference>
<evidence type="ECO:0000313" key="2">
    <source>
        <dbReference type="EMBL" id="ABD68117.1"/>
    </source>
</evidence>
<proteinExistence type="predicted"/>
<dbReference type="EMBL" id="CP000267">
    <property type="protein sequence ID" value="ABD68117.1"/>
    <property type="molecule type" value="Genomic_DNA"/>
</dbReference>
<feature type="domain" description="Hemerythrin-like" evidence="1">
    <location>
        <begin position="12"/>
        <end position="146"/>
    </location>
</feature>
<evidence type="ECO:0000313" key="3">
    <source>
        <dbReference type="Proteomes" id="UP000008332"/>
    </source>
</evidence>
<accession>Q222D6</accession>
<dbReference type="OrthoDB" id="8898809at2"/>
<evidence type="ECO:0000259" key="1">
    <source>
        <dbReference type="Pfam" id="PF01814"/>
    </source>
</evidence>
<dbReference type="STRING" id="338969.Rfer_0363"/>
<dbReference type="KEGG" id="rfr:Rfer_0363"/>
<keyword evidence="3" id="KW-1185">Reference proteome</keyword>
<dbReference type="Proteomes" id="UP000008332">
    <property type="component" value="Chromosome"/>
</dbReference>
<protein>
    <submittedName>
        <fullName evidence="2">Hemerythrin HHE cation binding protein</fullName>
    </submittedName>
</protein>